<dbReference type="Proteomes" id="UP000053424">
    <property type="component" value="Unassembled WGS sequence"/>
</dbReference>
<keyword evidence="1" id="KW-0812">Transmembrane</keyword>
<accession>A0A0C2YCE1</accession>
<proteinExistence type="predicted"/>
<reference evidence="3" key="2">
    <citation type="submission" date="2015-01" db="EMBL/GenBank/DDBJ databases">
        <title>Evolutionary Origins and Diversification of the Mycorrhizal Mutualists.</title>
        <authorList>
            <consortium name="DOE Joint Genome Institute"/>
            <consortium name="Mycorrhizal Genomics Consortium"/>
            <person name="Kohler A."/>
            <person name="Kuo A."/>
            <person name="Nagy L.G."/>
            <person name="Floudas D."/>
            <person name="Copeland A."/>
            <person name="Barry K.W."/>
            <person name="Cichocki N."/>
            <person name="Veneault-Fourrey C."/>
            <person name="LaButti K."/>
            <person name="Lindquist E.A."/>
            <person name="Lipzen A."/>
            <person name="Lundell T."/>
            <person name="Morin E."/>
            <person name="Murat C."/>
            <person name="Riley R."/>
            <person name="Ohm R."/>
            <person name="Sun H."/>
            <person name="Tunlid A."/>
            <person name="Henrissat B."/>
            <person name="Grigoriev I.V."/>
            <person name="Hibbett D.S."/>
            <person name="Martin F."/>
        </authorList>
    </citation>
    <scope>NUCLEOTIDE SEQUENCE [LARGE SCALE GENOMIC DNA]</scope>
    <source>
        <strain evidence="3">h7</strain>
    </source>
</reference>
<keyword evidence="1" id="KW-1133">Transmembrane helix</keyword>
<reference evidence="2 3" key="1">
    <citation type="submission" date="2014-04" db="EMBL/GenBank/DDBJ databases">
        <authorList>
            <consortium name="DOE Joint Genome Institute"/>
            <person name="Kuo A."/>
            <person name="Gay G."/>
            <person name="Dore J."/>
            <person name="Kohler A."/>
            <person name="Nagy L.G."/>
            <person name="Floudas D."/>
            <person name="Copeland A."/>
            <person name="Barry K.W."/>
            <person name="Cichocki N."/>
            <person name="Veneault-Fourrey C."/>
            <person name="LaButti K."/>
            <person name="Lindquist E.A."/>
            <person name="Lipzen A."/>
            <person name="Lundell T."/>
            <person name="Morin E."/>
            <person name="Murat C."/>
            <person name="Sun H."/>
            <person name="Tunlid A."/>
            <person name="Henrissat B."/>
            <person name="Grigoriev I.V."/>
            <person name="Hibbett D.S."/>
            <person name="Martin F."/>
            <person name="Nordberg H.P."/>
            <person name="Cantor M.N."/>
            <person name="Hua S.X."/>
        </authorList>
    </citation>
    <scope>NUCLEOTIDE SEQUENCE [LARGE SCALE GENOMIC DNA]</scope>
    <source>
        <strain evidence="3">h7</strain>
    </source>
</reference>
<evidence type="ECO:0000313" key="3">
    <source>
        <dbReference type="Proteomes" id="UP000053424"/>
    </source>
</evidence>
<sequence length="144" mass="16710">MFSDSNNWVNAVPVIVERQSPNEIDLFVSEEVPPLVIIVHIIQVIAPGFLMLNFCYDYLCLGEVVWHTFFPDQGWLEENKDMLIHILGGRDKYDLILNHSEAYRIDVDFTYYYKGDSHTLINSELIKRNPLFPSELLVGSSQKF</sequence>
<organism evidence="2 3">
    <name type="scientific">Hebeloma cylindrosporum</name>
    <dbReference type="NCBI Taxonomy" id="76867"/>
    <lineage>
        <taxon>Eukaryota</taxon>
        <taxon>Fungi</taxon>
        <taxon>Dikarya</taxon>
        <taxon>Basidiomycota</taxon>
        <taxon>Agaricomycotina</taxon>
        <taxon>Agaricomycetes</taxon>
        <taxon>Agaricomycetidae</taxon>
        <taxon>Agaricales</taxon>
        <taxon>Agaricineae</taxon>
        <taxon>Hymenogastraceae</taxon>
        <taxon>Hebeloma</taxon>
    </lineage>
</organism>
<dbReference type="AlphaFoldDB" id="A0A0C2YCE1"/>
<dbReference type="HOGENOM" id="CLU_1796702_0_0_1"/>
<keyword evidence="3" id="KW-1185">Reference proteome</keyword>
<gene>
    <name evidence="2" type="ORF">M413DRAFT_240116</name>
</gene>
<evidence type="ECO:0000256" key="1">
    <source>
        <dbReference type="SAM" id="Phobius"/>
    </source>
</evidence>
<protein>
    <submittedName>
        <fullName evidence="2">Uncharacterized protein</fullName>
    </submittedName>
</protein>
<name>A0A0C2YCE1_HEBCY</name>
<evidence type="ECO:0000313" key="2">
    <source>
        <dbReference type="EMBL" id="KIM38642.1"/>
    </source>
</evidence>
<dbReference type="EMBL" id="KN831789">
    <property type="protein sequence ID" value="KIM38642.1"/>
    <property type="molecule type" value="Genomic_DNA"/>
</dbReference>
<keyword evidence="1" id="KW-0472">Membrane</keyword>
<feature type="transmembrane region" description="Helical" evidence="1">
    <location>
        <begin position="35"/>
        <end position="56"/>
    </location>
</feature>